<evidence type="ECO:0000256" key="1">
    <source>
        <dbReference type="RuleBase" id="RU003682"/>
    </source>
</evidence>
<gene>
    <name evidence="4" type="ORF">CPEL01642_LOCUS19534</name>
</gene>
<dbReference type="GO" id="GO:0016491">
    <property type="term" value="F:oxidoreductase activity"/>
    <property type="evidence" value="ECO:0007669"/>
    <property type="project" value="UniProtKB-KW"/>
</dbReference>
<sequence>MPPWWRSQQPTCCAFARAPLWLACCALRQVRPSTGTPDQKESLQVTARASAMDARWPTEPANFERTARSLLIEAHAFAARLLSLLERRACPQVAEGTLTGAHTLWSEGGQCTLRLLHYPPTEAHDPTVNADASRMWRAGPHTDWDCLTLLFQRLGEGGLECASNPNAPGGIEGGWVAVEPVEGGIAVNIGDMLSRWSDGRLYSNLHRVRLPTPAECSPSPRSRYSIAFFMQADKPVLIESEKHEPITAGDYILHRIASNF</sequence>
<dbReference type="AlphaFoldDB" id="A0A7S0LLG9"/>
<dbReference type="InterPro" id="IPR005123">
    <property type="entry name" value="Oxoglu/Fe-dep_dioxygenase_dom"/>
</dbReference>
<evidence type="ECO:0000256" key="2">
    <source>
        <dbReference type="SAM" id="SignalP"/>
    </source>
</evidence>
<feature type="chain" id="PRO_5031376253" description="Fe2OG dioxygenase domain-containing protein" evidence="2">
    <location>
        <begin position="36"/>
        <end position="260"/>
    </location>
</feature>
<keyword evidence="1" id="KW-0560">Oxidoreductase</keyword>
<dbReference type="InterPro" id="IPR050231">
    <property type="entry name" value="Iron_ascorbate_oxido_reductase"/>
</dbReference>
<accession>A0A7S0LLG9</accession>
<organism evidence="4">
    <name type="scientific">Coccolithus braarudii</name>
    <dbReference type="NCBI Taxonomy" id="221442"/>
    <lineage>
        <taxon>Eukaryota</taxon>
        <taxon>Haptista</taxon>
        <taxon>Haptophyta</taxon>
        <taxon>Prymnesiophyceae</taxon>
        <taxon>Coccolithales</taxon>
        <taxon>Coccolithaceae</taxon>
        <taxon>Coccolithus</taxon>
    </lineage>
</organism>
<dbReference type="InterPro" id="IPR044861">
    <property type="entry name" value="IPNS-like_FE2OG_OXY"/>
</dbReference>
<keyword evidence="2" id="KW-0732">Signal</keyword>
<dbReference type="PROSITE" id="PS51471">
    <property type="entry name" value="FE2OG_OXY"/>
    <property type="match status" value="1"/>
</dbReference>
<protein>
    <recommendedName>
        <fullName evidence="3">Fe2OG dioxygenase domain-containing protein</fullName>
    </recommendedName>
</protein>
<dbReference type="GO" id="GO:0046872">
    <property type="term" value="F:metal ion binding"/>
    <property type="evidence" value="ECO:0007669"/>
    <property type="project" value="UniProtKB-KW"/>
</dbReference>
<feature type="domain" description="Fe2OG dioxygenase" evidence="3">
    <location>
        <begin position="109"/>
        <end position="232"/>
    </location>
</feature>
<evidence type="ECO:0000313" key="4">
    <source>
        <dbReference type="EMBL" id="CAD8616153.1"/>
    </source>
</evidence>
<dbReference type="EMBL" id="HBEY01040860">
    <property type="protein sequence ID" value="CAD8616153.1"/>
    <property type="molecule type" value="Transcribed_RNA"/>
</dbReference>
<comment type="similarity">
    <text evidence="1">Belongs to the iron/ascorbate-dependent oxidoreductase family.</text>
</comment>
<name>A0A7S0LLG9_9EUKA</name>
<keyword evidence="1" id="KW-0479">Metal-binding</keyword>
<reference evidence="4" key="1">
    <citation type="submission" date="2021-01" db="EMBL/GenBank/DDBJ databases">
        <authorList>
            <person name="Corre E."/>
            <person name="Pelletier E."/>
            <person name="Niang G."/>
            <person name="Scheremetjew M."/>
            <person name="Finn R."/>
            <person name="Kale V."/>
            <person name="Holt S."/>
            <person name="Cochrane G."/>
            <person name="Meng A."/>
            <person name="Brown T."/>
            <person name="Cohen L."/>
        </authorList>
    </citation>
    <scope>NUCLEOTIDE SEQUENCE</scope>
    <source>
        <strain evidence="4">PLY182g</strain>
    </source>
</reference>
<dbReference type="InterPro" id="IPR027443">
    <property type="entry name" value="IPNS-like_sf"/>
</dbReference>
<evidence type="ECO:0000259" key="3">
    <source>
        <dbReference type="PROSITE" id="PS51471"/>
    </source>
</evidence>
<dbReference type="PANTHER" id="PTHR47990">
    <property type="entry name" value="2-OXOGLUTARATE (2OG) AND FE(II)-DEPENDENT OXYGENASE SUPERFAMILY PROTEIN-RELATED"/>
    <property type="match status" value="1"/>
</dbReference>
<dbReference type="Gene3D" id="2.60.120.330">
    <property type="entry name" value="B-lactam Antibiotic, Isopenicillin N Synthase, Chain"/>
    <property type="match status" value="1"/>
</dbReference>
<keyword evidence="1" id="KW-0408">Iron</keyword>
<feature type="signal peptide" evidence="2">
    <location>
        <begin position="1"/>
        <end position="35"/>
    </location>
</feature>
<proteinExistence type="inferred from homology"/>
<dbReference type="Pfam" id="PF03171">
    <property type="entry name" value="2OG-FeII_Oxy"/>
    <property type="match status" value="1"/>
</dbReference>
<dbReference type="SUPFAM" id="SSF51197">
    <property type="entry name" value="Clavaminate synthase-like"/>
    <property type="match status" value="1"/>
</dbReference>